<proteinExistence type="predicted"/>
<dbReference type="EMBL" id="JANJQO010002463">
    <property type="protein sequence ID" value="KAJ2966928.1"/>
    <property type="molecule type" value="Genomic_DNA"/>
</dbReference>
<keyword evidence="2" id="KW-1185">Reference proteome</keyword>
<reference evidence="1" key="1">
    <citation type="submission" date="2022-08" db="EMBL/GenBank/DDBJ databases">
        <title>Genome Sequence of Lecanicillium fungicola.</title>
        <authorList>
            <person name="Buettner E."/>
        </authorList>
    </citation>
    <scope>NUCLEOTIDE SEQUENCE</scope>
    <source>
        <strain evidence="1">Babe33</strain>
    </source>
</reference>
<gene>
    <name evidence="1" type="ORF">NQ176_g9914</name>
</gene>
<organism evidence="1 2">
    <name type="scientific">Zarea fungicola</name>
    <dbReference type="NCBI Taxonomy" id="93591"/>
    <lineage>
        <taxon>Eukaryota</taxon>
        <taxon>Fungi</taxon>
        <taxon>Dikarya</taxon>
        <taxon>Ascomycota</taxon>
        <taxon>Pezizomycotina</taxon>
        <taxon>Sordariomycetes</taxon>
        <taxon>Hypocreomycetidae</taxon>
        <taxon>Hypocreales</taxon>
        <taxon>Cordycipitaceae</taxon>
        <taxon>Zarea</taxon>
    </lineage>
</organism>
<sequence>MTSAVDAPANHGPEPCQLANEDYTVGWICALTTEYVAAQVFLDEEHMPPTFTATHDNNDYTLGRIGKHNVAIAVLPGGEYGTASAAGVARDMLHSFLNIRVGLMVGIGGGAPSSKYDIRLGDVVVSEPQNGLGGVLQYDFGKNIQDQPFQARPVRDEDGDDPAIHYGLIASANQLMKDAKLRDQFAKERGILCFEMEAGGLMNHFPCLVVRGICDYSDTHKNKEWQGYAAMTAAAYAKDLLKRISPNKVEAEKKLIELVGNVSEGVRTTVEAVSRIESTVVKDKDNEILNWLTPMPIDYGSQYSDLLKVRQPGTGQWLLDSAQYQTWVGMQKQTLFCPGIPGVGKTILASIVVENLFSRFESVQEVGIAYLYCNFQRQNEQQTENLLASLLQQLAQALSSLPGSVKSLHERHNKKRTRPSFHEISKTLQTVAIMYSRVFIVVDALDECQESDGSRTKLLLEISSFQAKCGVNVLATSRLLPDIIQQMSENFDGTKTLQISASDEDVGRYLDSAMYGLPKFVGREPDLQEEIKTKMMKTIGGMFLLAKLHLDSLKGKTSPKAIRIALAKLVTGSDAYDYAYKDAMERIKGQLKGQAKLAMQVLSWIVNAKRPLSKSELQHALAVEVNEVKLDNDNFPDIELMVSVCAGLVTADEESGIIRLVHYTTQEYFERTQKSWFPSAKDDITEICVTYLSFSVFKSESCQTDAEFEERLRSYSVFKGSAESKGIEPGLNGD</sequence>
<evidence type="ECO:0000313" key="2">
    <source>
        <dbReference type="Proteomes" id="UP001143910"/>
    </source>
</evidence>
<protein>
    <submittedName>
        <fullName evidence="1">Uncharacterized protein</fullName>
    </submittedName>
</protein>
<dbReference type="Proteomes" id="UP001143910">
    <property type="component" value="Unassembled WGS sequence"/>
</dbReference>
<name>A0ACC1MJP7_9HYPO</name>
<evidence type="ECO:0000313" key="1">
    <source>
        <dbReference type="EMBL" id="KAJ2966928.1"/>
    </source>
</evidence>
<comment type="caution">
    <text evidence="1">The sequence shown here is derived from an EMBL/GenBank/DDBJ whole genome shotgun (WGS) entry which is preliminary data.</text>
</comment>
<accession>A0ACC1MJP7</accession>